<dbReference type="Proteomes" id="UP001076464">
    <property type="component" value="Unassembled WGS sequence"/>
</dbReference>
<dbReference type="EMBL" id="JAPPUY010000006">
    <property type="protein sequence ID" value="MCY4747367.1"/>
    <property type="molecule type" value="Genomic_DNA"/>
</dbReference>
<gene>
    <name evidence="1" type="ORF">NYO99_20515</name>
</gene>
<protein>
    <submittedName>
        <fullName evidence="1">Uncharacterized protein</fullName>
    </submittedName>
</protein>
<keyword evidence="2" id="KW-1185">Reference proteome</keyword>
<organism evidence="1 2">
    <name type="scientific">Roseateles hydrophilus</name>
    <dbReference type="NCBI Taxonomy" id="2975054"/>
    <lineage>
        <taxon>Bacteria</taxon>
        <taxon>Pseudomonadati</taxon>
        <taxon>Pseudomonadota</taxon>
        <taxon>Betaproteobacteria</taxon>
        <taxon>Burkholderiales</taxon>
        <taxon>Sphaerotilaceae</taxon>
        <taxon>Roseateles</taxon>
    </lineage>
</organism>
<comment type="caution">
    <text evidence="1">The sequence shown here is derived from an EMBL/GenBank/DDBJ whole genome shotgun (WGS) entry which is preliminary data.</text>
</comment>
<evidence type="ECO:0000313" key="2">
    <source>
        <dbReference type="Proteomes" id="UP001076464"/>
    </source>
</evidence>
<name>A0ACC6CFZ0_9BURK</name>
<reference evidence="1" key="1">
    <citation type="submission" date="2022-08" db="EMBL/GenBank/DDBJ databases">
        <title>Genome sequencing of Pelomonas sp. UHG3.</title>
        <authorList>
            <person name="So Y."/>
        </authorList>
    </citation>
    <scope>NUCLEOTIDE SEQUENCE</scope>
    <source>
        <strain evidence="1">UHG3</strain>
    </source>
</reference>
<sequence>MSPAKHLTTYNPDASPDVASWLALPEAQRLHAVTHFHSVHKERAGGQKAHAALHVIVENQIATGFGPTVQAMQRLQAQGLRRHEAIHAVGSVLAEHMHRALTATAATDPSALQSAINRDISALSAASWRADYGER</sequence>
<evidence type="ECO:0000313" key="1">
    <source>
        <dbReference type="EMBL" id="MCY4747367.1"/>
    </source>
</evidence>
<accession>A0ACC6CFZ0</accession>
<proteinExistence type="predicted"/>